<keyword evidence="4" id="KW-1185">Reference proteome</keyword>
<reference evidence="2" key="3">
    <citation type="submission" date="2020-02" db="EMBL/GenBank/DDBJ databases">
        <authorList>
            <person name="Matsumoto Y."/>
            <person name="Motooka D."/>
            <person name="Nakamura S."/>
        </authorList>
    </citation>
    <scope>NUCLEOTIDE SEQUENCE</scope>
    <source>
        <strain evidence="2">JCM 6377</strain>
    </source>
</reference>
<comment type="caution">
    <text evidence="3">The sequence shown here is derived from an EMBL/GenBank/DDBJ whole genome shotgun (WGS) entry which is preliminary data.</text>
</comment>
<feature type="signal peptide" evidence="1">
    <location>
        <begin position="1"/>
        <end position="32"/>
    </location>
</feature>
<evidence type="ECO:0000313" key="2">
    <source>
        <dbReference type="EMBL" id="GFG48936.1"/>
    </source>
</evidence>
<evidence type="ECO:0000256" key="1">
    <source>
        <dbReference type="SAM" id="SignalP"/>
    </source>
</evidence>
<keyword evidence="1" id="KW-0732">Signal</keyword>
<reference evidence="2 5" key="2">
    <citation type="journal article" date="2019" name="Emerg. Microbes Infect.">
        <title>Comprehensive subspecies identification of 175 nontuberculous mycobacteria species based on 7547 genomic profiles.</title>
        <authorList>
            <person name="Matsumoto Y."/>
            <person name="Kinjo T."/>
            <person name="Motooka D."/>
            <person name="Nabeya D."/>
            <person name="Jung N."/>
            <person name="Uechi K."/>
            <person name="Horii T."/>
            <person name="Iida T."/>
            <person name="Fujita J."/>
            <person name="Nakamura S."/>
        </authorList>
    </citation>
    <scope>NUCLEOTIDE SEQUENCE [LARGE SCALE GENOMIC DNA]</scope>
    <source>
        <strain evidence="2 5">JCM 6377</strain>
    </source>
</reference>
<dbReference type="RefSeq" id="WP_097942124.1">
    <property type="nucleotide sequence ID" value="NZ_PDCP01000044.1"/>
</dbReference>
<dbReference type="OrthoDB" id="4731062at2"/>
<reference evidence="3 4" key="1">
    <citation type="submission" date="2017-10" db="EMBL/GenBank/DDBJ databases">
        <title>The new phylogeny of genus Mycobacterium.</title>
        <authorList>
            <person name="Tortoli E."/>
            <person name="Trovato A."/>
            <person name="Cirillo D.M."/>
        </authorList>
    </citation>
    <scope>NUCLEOTIDE SEQUENCE [LARGE SCALE GENOMIC DNA]</scope>
    <source>
        <strain evidence="3 4">CCUG37673</strain>
    </source>
</reference>
<dbReference type="AlphaFoldDB" id="A0A2A7MUT6"/>
<organism evidence="3 4">
    <name type="scientific">Mycolicibacterium agri</name>
    <name type="common">Mycobacterium agri</name>
    <dbReference type="NCBI Taxonomy" id="36811"/>
    <lineage>
        <taxon>Bacteria</taxon>
        <taxon>Bacillati</taxon>
        <taxon>Actinomycetota</taxon>
        <taxon>Actinomycetes</taxon>
        <taxon>Mycobacteriales</taxon>
        <taxon>Mycobacteriaceae</taxon>
        <taxon>Mycolicibacterium</taxon>
    </lineage>
</organism>
<dbReference type="EMBL" id="BLKS01000001">
    <property type="protein sequence ID" value="GFG48936.1"/>
    <property type="molecule type" value="Genomic_DNA"/>
</dbReference>
<evidence type="ECO:0000313" key="4">
    <source>
        <dbReference type="Proteomes" id="UP000220914"/>
    </source>
</evidence>
<sequence length="169" mass="16948">MTSQNGWRRVVGAVAGGAIAGALVVGTPTALAAPGDDGTTDTEAPSAPEMTGEEALAIIQRDYDTGAGGGQVSKLVHEVLVLRNLGFRPSNANKKAIVAALDKRPNQGPLVEALKNTIAYQRKIQAQAVAQQQQGAQPGFAIGGSPAPFDPGGVIIGGPGGSSVTMPVG</sequence>
<feature type="chain" id="PRO_5036315589" description="DUF732 domain-containing protein" evidence="1">
    <location>
        <begin position="33"/>
        <end position="169"/>
    </location>
</feature>
<name>A0A2A7MUT6_MYCAG</name>
<accession>A0A2A7MUT6</accession>
<dbReference type="EMBL" id="PDCP01000044">
    <property type="protein sequence ID" value="PEG35495.1"/>
    <property type="molecule type" value="Genomic_DNA"/>
</dbReference>
<protein>
    <recommendedName>
        <fullName evidence="6">DUF732 domain-containing protein</fullName>
    </recommendedName>
</protein>
<evidence type="ECO:0008006" key="6">
    <source>
        <dbReference type="Google" id="ProtNLM"/>
    </source>
</evidence>
<dbReference type="Proteomes" id="UP000465302">
    <property type="component" value="Unassembled WGS sequence"/>
</dbReference>
<dbReference type="Proteomes" id="UP000220914">
    <property type="component" value="Unassembled WGS sequence"/>
</dbReference>
<evidence type="ECO:0000313" key="3">
    <source>
        <dbReference type="EMBL" id="PEG35495.1"/>
    </source>
</evidence>
<proteinExistence type="predicted"/>
<evidence type="ECO:0000313" key="5">
    <source>
        <dbReference type="Proteomes" id="UP000465302"/>
    </source>
</evidence>
<gene>
    <name evidence="3" type="ORF">CQY20_21555</name>
    <name evidence="2" type="ORF">MAGR_03770</name>
</gene>